<evidence type="ECO:0000256" key="1">
    <source>
        <dbReference type="SAM" id="MobiDB-lite"/>
    </source>
</evidence>
<dbReference type="AlphaFoldDB" id="A0A1G6NHL3"/>
<feature type="compositionally biased region" description="Basic residues" evidence="1">
    <location>
        <begin position="187"/>
        <end position="197"/>
    </location>
</feature>
<dbReference type="OrthoDB" id="9971565at2"/>
<name>A0A1G6NHL3_9BACL</name>
<gene>
    <name evidence="2" type="ORF">SAMN04488112_11318</name>
</gene>
<feature type="compositionally biased region" description="Basic and acidic residues" evidence="1">
    <location>
        <begin position="85"/>
        <end position="109"/>
    </location>
</feature>
<protein>
    <submittedName>
        <fullName evidence="2">Uncharacterized protein</fullName>
    </submittedName>
</protein>
<proteinExistence type="predicted"/>
<dbReference type="Proteomes" id="UP000199387">
    <property type="component" value="Unassembled WGS sequence"/>
</dbReference>
<reference evidence="2 3" key="1">
    <citation type="submission" date="2016-10" db="EMBL/GenBank/DDBJ databases">
        <authorList>
            <person name="de Groot N.N."/>
        </authorList>
    </citation>
    <scope>NUCLEOTIDE SEQUENCE [LARGE SCALE GENOMIC DNA]</scope>
    <source>
        <strain evidence="2 3">DSM 45514</strain>
    </source>
</reference>
<dbReference type="STRING" id="1236220.SAMN04488112_11318"/>
<organism evidence="2 3">
    <name type="scientific">Melghirimyces thermohalophilus</name>
    <dbReference type="NCBI Taxonomy" id="1236220"/>
    <lineage>
        <taxon>Bacteria</taxon>
        <taxon>Bacillati</taxon>
        <taxon>Bacillota</taxon>
        <taxon>Bacilli</taxon>
        <taxon>Bacillales</taxon>
        <taxon>Thermoactinomycetaceae</taxon>
        <taxon>Melghirimyces</taxon>
    </lineage>
</organism>
<sequence>MKKRSKRTSVSKSQDMKRWKWLKNKVNQLSERLPQDPPFPQGSPEEPESFRRSQDAMSRNDGPDWPPGFDGGFGFMDVPIGPPPRMDERSPGRTEERSRGEQGPRRDDWWDGPMEWSPQEETPPQGSGNSRSNRARSSPQTESPQRFTEEWDEPEEDASGKHLSHHRDWEDLPTMFDETETLDSSNFRRRRRQTRKR</sequence>
<evidence type="ECO:0000313" key="2">
    <source>
        <dbReference type="EMBL" id="SDC67319.1"/>
    </source>
</evidence>
<feature type="region of interest" description="Disordered" evidence="1">
    <location>
        <begin position="1"/>
        <end position="197"/>
    </location>
</feature>
<accession>A0A1G6NHL3</accession>
<dbReference type="EMBL" id="FMZA01000013">
    <property type="protein sequence ID" value="SDC67319.1"/>
    <property type="molecule type" value="Genomic_DNA"/>
</dbReference>
<evidence type="ECO:0000313" key="3">
    <source>
        <dbReference type="Proteomes" id="UP000199387"/>
    </source>
</evidence>
<keyword evidence="3" id="KW-1185">Reference proteome</keyword>
<dbReference type="RefSeq" id="WP_091570633.1">
    <property type="nucleotide sequence ID" value="NZ_FMZA01000013.1"/>
</dbReference>
<feature type="compositionally biased region" description="Low complexity" evidence="1">
    <location>
        <begin position="126"/>
        <end position="138"/>
    </location>
</feature>